<evidence type="ECO:0000259" key="1">
    <source>
        <dbReference type="Pfam" id="PF03732"/>
    </source>
</evidence>
<evidence type="ECO:0000259" key="3">
    <source>
        <dbReference type="Pfam" id="PF13966"/>
    </source>
</evidence>
<dbReference type="InterPro" id="IPR026960">
    <property type="entry name" value="RVT-Znf"/>
</dbReference>
<dbReference type="SUPFAM" id="SSF53098">
    <property type="entry name" value="Ribonuclease H-like"/>
    <property type="match status" value="1"/>
</dbReference>
<dbReference type="AlphaFoldDB" id="A0AAV1EC87"/>
<feature type="domain" description="Retrotransposon gag" evidence="1">
    <location>
        <begin position="72"/>
        <end position="142"/>
    </location>
</feature>
<dbReference type="PANTHER" id="PTHR47723">
    <property type="entry name" value="OS05G0353850 PROTEIN"/>
    <property type="match status" value="1"/>
</dbReference>
<dbReference type="EMBL" id="OX459126">
    <property type="protein sequence ID" value="CAI9117305.1"/>
    <property type="molecule type" value="Genomic_DNA"/>
</dbReference>
<reference evidence="4" key="1">
    <citation type="submission" date="2023-03" db="EMBL/GenBank/DDBJ databases">
        <authorList>
            <person name="Julca I."/>
        </authorList>
    </citation>
    <scope>NUCLEOTIDE SEQUENCE</scope>
</reference>
<dbReference type="InterPro" id="IPR002156">
    <property type="entry name" value="RNaseH_domain"/>
</dbReference>
<dbReference type="Pfam" id="PF13456">
    <property type="entry name" value="RVT_3"/>
    <property type="match status" value="1"/>
</dbReference>
<evidence type="ECO:0000259" key="2">
    <source>
        <dbReference type="Pfam" id="PF13456"/>
    </source>
</evidence>
<dbReference type="PANTHER" id="PTHR47723:SF19">
    <property type="entry name" value="POLYNUCLEOTIDYL TRANSFERASE, RIBONUCLEASE H-LIKE SUPERFAMILY PROTEIN"/>
    <property type="match status" value="1"/>
</dbReference>
<accession>A0AAV1EC87</accession>
<dbReference type="CDD" id="cd06222">
    <property type="entry name" value="RNase_H_like"/>
    <property type="match status" value="1"/>
</dbReference>
<keyword evidence="5" id="KW-1185">Reference proteome</keyword>
<name>A0AAV1EC87_OLDCO</name>
<dbReference type="InterPro" id="IPR005162">
    <property type="entry name" value="Retrotrans_gag_dom"/>
</dbReference>
<feature type="domain" description="RNase H type-1" evidence="2">
    <location>
        <begin position="455"/>
        <end position="568"/>
    </location>
</feature>
<dbReference type="GO" id="GO:0003676">
    <property type="term" value="F:nucleic acid binding"/>
    <property type="evidence" value="ECO:0007669"/>
    <property type="project" value="InterPro"/>
</dbReference>
<dbReference type="Pfam" id="PF03732">
    <property type="entry name" value="Retrotrans_gag"/>
    <property type="match status" value="1"/>
</dbReference>
<evidence type="ECO:0000313" key="5">
    <source>
        <dbReference type="Proteomes" id="UP001161247"/>
    </source>
</evidence>
<sequence>MSSGVAGCTQVASKSVEGRMEAQVQLMKSQIDFLHDALAEVKEANRDLSQLLSNQQDKAMLVSNIYSHHWCRNLDDWHDLRNALRERYAGTNTFDEAKVKLLNCKQNGRSIQSYFEELEGLFLSSEVDDNDYMLTDRFHYGLDKWFKQHQKIRRQSRLYEAYYAALEVEREHDTSCGWNGPIEDQGLMFGAEDGDQRTCIFRTKCSVGPIKEERMDLDYLCDRELVQESYDQGDENVINFGIQTKGDDDLMEISAEEYQESLTLWFRWFHDVVQAFSYKLWWKFKHQNSLWSKFISSLSDAARKKTTWSRVLEVEHEAAKNAKGLLDLRMVQGLHNMEVIMNDERDLFSWQHSASCNFSIKSAYLHLRRENQKDSLARNFWHQSIPLRVSFFVWKLRNLLVSFPEILSNFGIQVRYVVERDFIERTFGLQLQKIQKRTCISVCWKPSREKGFVLNSDGLAINDDSGHGIAIRHHDGYFMYGEHGFLGAGDSFGSEVYGLLFGVRKCDQLDLAIVDIQTDNKVLDDLLGSLTSIPWKYYFQIKEIHEIMSRRSYRISHILANAVADSLAGQGSLGHSCIMLDWGFCLGILVV</sequence>
<dbReference type="GO" id="GO:0004523">
    <property type="term" value="F:RNA-DNA hybrid ribonuclease activity"/>
    <property type="evidence" value="ECO:0007669"/>
    <property type="project" value="InterPro"/>
</dbReference>
<dbReference type="InterPro" id="IPR044730">
    <property type="entry name" value="RNase_H-like_dom_plant"/>
</dbReference>
<proteinExistence type="predicted"/>
<dbReference type="Proteomes" id="UP001161247">
    <property type="component" value="Chromosome 9"/>
</dbReference>
<organism evidence="4 5">
    <name type="scientific">Oldenlandia corymbosa var. corymbosa</name>
    <dbReference type="NCBI Taxonomy" id="529605"/>
    <lineage>
        <taxon>Eukaryota</taxon>
        <taxon>Viridiplantae</taxon>
        <taxon>Streptophyta</taxon>
        <taxon>Embryophyta</taxon>
        <taxon>Tracheophyta</taxon>
        <taxon>Spermatophyta</taxon>
        <taxon>Magnoliopsida</taxon>
        <taxon>eudicotyledons</taxon>
        <taxon>Gunneridae</taxon>
        <taxon>Pentapetalae</taxon>
        <taxon>asterids</taxon>
        <taxon>lamiids</taxon>
        <taxon>Gentianales</taxon>
        <taxon>Rubiaceae</taxon>
        <taxon>Rubioideae</taxon>
        <taxon>Spermacoceae</taxon>
        <taxon>Hedyotis-Oldenlandia complex</taxon>
        <taxon>Oldenlandia</taxon>
    </lineage>
</organism>
<gene>
    <name evidence="4" type="ORF">OLC1_LOCUS23388</name>
</gene>
<dbReference type="InterPro" id="IPR012337">
    <property type="entry name" value="RNaseH-like_sf"/>
</dbReference>
<feature type="domain" description="Reverse transcriptase zinc-binding" evidence="3">
    <location>
        <begin position="358"/>
        <end position="414"/>
    </location>
</feature>
<dbReference type="Pfam" id="PF13966">
    <property type="entry name" value="zf-RVT"/>
    <property type="match status" value="1"/>
</dbReference>
<evidence type="ECO:0000313" key="4">
    <source>
        <dbReference type="EMBL" id="CAI9117305.1"/>
    </source>
</evidence>
<protein>
    <submittedName>
        <fullName evidence="4">OLC1v1018675C1</fullName>
    </submittedName>
</protein>
<dbReference type="InterPro" id="IPR053151">
    <property type="entry name" value="RNase_H-like"/>
</dbReference>